<dbReference type="ExpressionAtlas" id="Q2MGE6">
    <property type="expression patterns" value="baseline and differential"/>
</dbReference>
<dbReference type="SMR" id="Q2MGE6"/>
<protein>
    <submittedName>
        <fullName evidence="3">SPK domain-containing protein</fullName>
    </submittedName>
</protein>
<feature type="domain" description="SPK" evidence="2">
    <location>
        <begin position="6"/>
        <end position="115"/>
    </location>
</feature>
<dbReference type="AGR" id="WB:WBGene00015017"/>
<evidence type="ECO:0000313" key="4">
    <source>
        <dbReference type="Proteomes" id="UP000001940"/>
    </source>
</evidence>
<accession>Q2MGE6</accession>
<gene>
    <name evidence="3 5" type="ORF">B0205.1</name>
    <name evidence="3" type="ORF">CELE_B0205.1</name>
</gene>
<dbReference type="Bgee" id="WBGene00015017">
    <property type="expression patterns" value="Expressed in embryo and 4 other cell types or tissues"/>
</dbReference>
<feature type="domain" description="SPK" evidence="2">
    <location>
        <begin position="355"/>
        <end position="464"/>
    </location>
</feature>
<dbReference type="Pfam" id="PF04435">
    <property type="entry name" value="SPK"/>
    <property type="match status" value="4"/>
</dbReference>
<name>Q2MGE6_CAEEL</name>
<dbReference type="SMART" id="SM00583">
    <property type="entry name" value="SPK"/>
    <property type="match status" value="4"/>
</dbReference>
<feature type="domain" description="SPK" evidence="2">
    <location>
        <begin position="234"/>
        <end position="345"/>
    </location>
</feature>
<dbReference type="AlphaFoldDB" id="Q2MGE6"/>
<evidence type="ECO:0000313" key="3">
    <source>
        <dbReference type="EMBL" id="CCD61295.2"/>
    </source>
</evidence>
<organism evidence="3 4">
    <name type="scientific">Caenorhabditis elegans</name>
    <dbReference type="NCBI Taxonomy" id="6239"/>
    <lineage>
        <taxon>Eukaryota</taxon>
        <taxon>Metazoa</taxon>
        <taxon>Ecdysozoa</taxon>
        <taxon>Nematoda</taxon>
        <taxon>Chromadorea</taxon>
        <taxon>Rhabditida</taxon>
        <taxon>Rhabditina</taxon>
        <taxon>Rhabditomorpha</taxon>
        <taxon>Rhabditoidea</taxon>
        <taxon>Rhabditidae</taxon>
        <taxon>Peloderinae</taxon>
        <taxon>Caenorhabditis</taxon>
    </lineage>
</organism>
<dbReference type="InterPro" id="IPR006570">
    <property type="entry name" value="SPK_dom"/>
</dbReference>
<feature type="region of interest" description="Disordered" evidence="1">
    <location>
        <begin position="462"/>
        <end position="485"/>
    </location>
</feature>
<evidence type="ECO:0000313" key="5">
    <source>
        <dbReference type="WormBase" id="B0205.1b"/>
    </source>
</evidence>
<reference evidence="3 4" key="1">
    <citation type="journal article" date="1998" name="Science">
        <title>Genome sequence of the nematode C. elegans: a platform for investigating biology.</title>
        <authorList>
            <consortium name="The C. elegans sequencing consortium"/>
            <person name="Sulson J.E."/>
            <person name="Waterston R."/>
        </authorList>
    </citation>
    <scope>NUCLEOTIDE SEQUENCE [LARGE SCALE GENOMIC DNA]</scope>
    <source>
        <strain evidence="3 4">Bristol N2</strain>
    </source>
</reference>
<feature type="domain" description="SPK" evidence="2">
    <location>
        <begin position="119"/>
        <end position="230"/>
    </location>
</feature>
<dbReference type="PANTHER" id="PTHR23362:SF0">
    <property type="entry name" value="CALPONIN-HOMOLOGY (CH) DOMAIN-CONTAINING PROTEIN-RELATED"/>
    <property type="match status" value="1"/>
</dbReference>
<dbReference type="WormBase" id="B0205.1b">
    <property type="protein sequence ID" value="CE49214"/>
    <property type="gene ID" value="WBGene00015017"/>
</dbReference>
<dbReference type="EMBL" id="BX284601">
    <property type="protein sequence ID" value="CCD61295.2"/>
    <property type="molecule type" value="Genomic_DNA"/>
</dbReference>
<dbReference type="HOGENOM" id="CLU_368122_0_0_1"/>
<evidence type="ECO:0000259" key="2">
    <source>
        <dbReference type="SMART" id="SM00583"/>
    </source>
</evidence>
<dbReference type="GeneID" id="172974"/>
<dbReference type="InterPro" id="IPR053315">
    <property type="entry name" value="Peptidase_C14A"/>
</dbReference>
<dbReference type="CTD" id="172974"/>
<evidence type="ECO:0000256" key="1">
    <source>
        <dbReference type="SAM" id="MobiDB-lite"/>
    </source>
</evidence>
<dbReference type="Proteomes" id="UP000001940">
    <property type="component" value="Chromosome I"/>
</dbReference>
<dbReference type="RefSeq" id="NP_001040629.2">
    <property type="nucleotide sequence ID" value="NM_001047164.5"/>
</dbReference>
<sequence length="706" mass="82261">MSEDADLKIFMDFLVEKTKDAFQPMIAVQVFREYLNEKSHLHDYHYKRFCCDLAPNMNEWNNYSIEARIRLMYALGGKVESDFLERIETHGTVELNKKRKITKYTSNDGILSLQDNRVHFTRFMDFLIQKTKYAVEPMNFNQVLEEFCRLEPDCRHYGVYYVRFHHKLAPNMDALNNYNIYDRIRLMFVLNGKVSGDFFKTIKTHGTVELDRKKKITKYVSNDGKLKLGGNIISDTRLMDFLIQKTRHSVEPMQATNLIFKEFSERPSRILDKMYQLRFYQKLAPNMNEWNRYSIEQRIRLMFVLKGKVADDFLKTIETHGTVELDEKRRIRKYTSNDGKLSLKKPLTDDTSCPTNIRFMDFLIQNTKDGAESIRLIYNEFALLEGNVLSASTYSSRFCKKLAPKMSQWSNYRIEDRIRMMFALKGKVESDFLAQMIQSGAVQLDENYRIVRYTSNNGKVELSEKRSGVKRRSSTKSSKTLGKRRQVIEKELSDLDEPEFVGIMHGYPKQEPVYEEIINQDMRYNNEDPHIPPEIEQFPIQAVHLEEPKFDPISSMNIGRGTLAQRFGTTSSESDGISVHNFLISLELILTSLESDTLIDLMREIKELRNRTNDEILPPDLVIPALQTCFMGITRKFRPEVSAPSKSAGECLRILKYSLLWLQSPLLYDLQKRVQEEIENCGADGKVIPIADIQQGIRNILFAVSI</sequence>
<proteinExistence type="predicted"/>
<keyword evidence="4" id="KW-1185">Reference proteome</keyword>
<dbReference type="PANTHER" id="PTHR23362">
    <property type="entry name" value="L-PLASTIN-RELATED"/>
    <property type="match status" value="1"/>
</dbReference>
<dbReference type="UCSC" id="B0205.1b">
    <property type="organism name" value="c. elegans"/>
</dbReference>